<name>A0A0F5K5J3_9BURK</name>
<dbReference type="Proteomes" id="UP000033618">
    <property type="component" value="Unassembled WGS sequence"/>
</dbReference>
<sequence>MRSVPSRRGSHWWRRMMITLAGAVLLIAGVWWKLAPPVAWVGLLQEMPRLLRPGVALLFRQGAVPALRREDNGSRLFDTSRAAAFPTVMIIRPDSTAAAAKAQAFHDALTDANFFPEVDAVLLPTNDREAGCDVTVTNALQRRGTQPAVVYTIGACATGAVSTVMQREAATQGDRANASPRGDVRVVFSDVDEVTARRVIDKARETKAHYAIGGVIAGPSEAMQWQWARRYLPHQAPLRIGYWRGEPMTGIGVLQKRSLVGGSTSGQTTSALGMLADATEGIEVVMADGALDSAVAYWRAKGVRLLYVDGRTPETVTRAALAAGIGTFCAADALPREAMPGRCLLRVMPLPQAAAAMAARLALQMMREGQPSPSGVMPLHANARQAAWQALPQGPLQLDIAVARRLRQIPPLSLLDDVQIVDDGADGVDNSGLHGTTDH</sequence>
<protein>
    <submittedName>
        <fullName evidence="2">Uncharacterized protein</fullName>
    </submittedName>
</protein>
<reference evidence="2 3" key="1">
    <citation type="submission" date="2015-03" db="EMBL/GenBank/DDBJ databases">
        <title>Draft Genome Sequence of Burkholderia andropogonis type strain ICMP2807, isolated from Sorghum bicolor.</title>
        <authorList>
            <person name="Lopes-Santos L."/>
            <person name="Castro D.B."/>
            <person name="Ottoboni L.M."/>
            <person name="Park D."/>
            <person name="Weirc B.S."/>
            <person name="Destefano S.A."/>
        </authorList>
    </citation>
    <scope>NUCLEOTIDE SEQUENCE [LARGE SCALE GENOMIC DNA]</scope>
    <source>
        <strain evidence="2 3">ICMP2807</strain>
    </source>
</reference>
<accession>A0A0F5K5J3</accession>
<keyword evidence="3" id="KW-1185">Reference proteome</keyword>
<evidence type="ECO:0000313" key="3">
    <source>
        <dbReference type="Proteomes" id="UP000033618"/>
    </source>
</evidence>
<proteinExistence type="predicted"/>
<evidence type="ECO:0000256" key="1">
    <source>
        <dbReference type="SAM" id="Phobius"/>
    </source>
</evidence>
<dbReference type="AlphaFoldDB" id="A0A0F5K5J3"/>
<comment type="caution">
    <text evidence="2">The sequence shown here is derived from an EMBL/GenBank/DDBJ whole genome shotgun (WGS) entry which is preliminary data.</text>
</comment>
<feature type="transmembrane region" description="Helical" evidence="1">
    <location>
        <begin position="12"/>
        <end position="32"/>
    </location>
</feature>
<keyword evidence="1" id="KW-0812">Transmembrane</keyword>
<evidence type="ECO:0000313" key="2">
    <source>
        <dbReference type="EMBL" id="KKB65205.1"/>
    </source>
</evidence>
<dbReference type="EMBL" id="LAQU01000001">
    <property type="protein sequence ID" value="KKB65205.1"/>
    <property type="molecule type" value="Genomic_DNA"/>
</dbReference>
<keyword evidence="1" id="KW-0472">Membrane</keyword>
<dbReference type="PATRIC" id="fig|28092.6.peg.168"/>
<gene>
    <name evidence="2" type="ORF">WM40_00735</name>
</gene>
<keyword evidence="1" id="KW-1133">Transmembrane helix</keyword>
<organism evidence="2 3">
    <name type="scientific">Robbsia andropogonis</name>
    <dbReference type="NCBI Taxonomy" id="28092"/>
    <lineage>
        <taxon>Bacteria</taxon>
        <taxon>Pseudomonadati</taxon>
        <taxon>Pseudomonadota</taxon>
        <taxon>Betaproteobacteria</taxon>
        <taxon>Burkholderiales</taxon>
        <taxon>Burkholderiaceae</taxon>
        <taxon>Robbsia</taxon>
    </lineage>
</organism>